<evidence type="ECO:0000259" key="1">
    <source>
        <dbReference type="Pfam" id="PF13460"/>
    </source>
</evidence>
<dbReference type="PANTHER" id="PTHR15020">
    <property type="entry name" value="FLAVIN REDUCTASE-RELATED"/>
    <property type="match status" value="1"/>
</dbReference>
<evidence type="ECO:0000313" key="2">
    <source>
        <dbReference type="EMBL" id="MFC4372685.1"/>
    </source>
</evidence>
<organism evidence="2 3">
    <name type="scientific">Nocardia halotolerans</name>
    <dbReference type="NCBI Taxonomy" id="1755878"/>
    <lineage>
        <taxon>Bacteria</taxon>
        <taxon>Bacillati</taxon>
        <taxon>Actinomycetota</taxon>
        <taxon>Actinomycetes</taxon>
        <taxon>Mycobacteriales</taxon>
        <taxon>Nocardiaceae</taxon>
        <taxon>Nocardia</taxon>
    </lineage>
</organism>
<dbReference type="Proteomes" id="UP001595844">
    <property type="component" value="Unassembled WGS sequence"/>
</dbReference>
<reference evidence="3" key="1">
    <citation type="journal article" date="2019" name="Int. J. Syst. Evol. Microbiol.">
        <title>The Global Catalogue of Microorganisms (GCM) 10K type strain sequencing project: providing services to taxonomists for standard genome sequencing and annotation.</title>
        <authorList>
            <consortium name="The Broad Institute Genomics Platform"/>
            <consortium name="The Broad Institute Genome Sequencing Center for Infectious Disease"/>
            <person name="Wu L."/>
            <person name="Ma J."/>
        </authorList>
    </citation>
    <scope>NUCLEOTIDE SEQUENCE [LARGE SCALE GENOMIC DNA]</scope>
    <source>
        <strain evidence="3">IBRC-M 10490</strain>
    </source>
</reference>
<gene>
    <name evidence="2" type="ORF">ACFO5K_01125</name>
</gene>
<name>A0ABV8VC84_9NOCA</name>
<dbReference type="InterPro" id="IPR016040">
    <property type="entry name" value="NAD(P)-bd_dom"/>
</dbReference>
<dbReference type="Gene3D" id="3.40.50.720">
    <property type="entry name" value="NAD(P)-binding Rossmann-like Domain"/>
    <property type="match status" value="1"/>
</dbReference>
<dbReference type="EMBL" id="JBHSDL010000002">
    <property type="protein sequence ID" value="MFC4372685.1"/>
    <property type="molecule type" value="Genomic_DNA"/>
</dbReference>
<evidence type="ECO:0000313" key="3">
    <source>
        <dbReference type="Proteomes" id="UP001595844"/>
    </source>
</evidence>
<accession>A0ABV8VC84</accession>
<proteinExistence type="predicted"/>
<dbReference type="PANTHER" id="PTHR15020:SF50">
    <property type="entry name" value="UPF0659 PROTEIN YMR090W"/>
    <property type="match status" value="1"/>
</dbReference>
<protein>
    <submittedName>
        <fullName evidence="2">NAD(P)H-binding protein</fullName>
    </submittedName>
</protein>
<dbReference type="Pfam" id="PF13460">
    <property type="entry name" value="NAD_binding_10"/>
    <property type="match status" value="1"/>
</dbReference>
<dbReference type="RefSeq" id="WP_378555210.1">
    <property type="nucleotide sequence ID" value="NZ_JBHSDL010000002.1"/>
</dbReference>
<comment type="caution">
    <text evidence="2">The sequence shown here is derived from an EMBL/GenBank/DDBJ whole genome shotgun (WGS) entry which is preliminary data.</text>
</comment>
<dbReference type="SUPFAM" id="SSF51735">
    <property type="entry name" value="NAD(P)-binding Rossmann-fold domains"/>
    <property type="match status" value="1"/>
</dbReference>
<keyword evidence="3" id="KW-1185">Reference proteome</keyword>
<feature type="domain" description="NAD(P)-binding" evidence="1">
    <location>
        <begin position="7"/>
        <end position="191"/>
    </location>
</feature>
<dbReference type="InterPro" id="IPR036291">
    <property type="entry name" value="NAD(P)-bd_dom_sf"/>
</dbReference>
<sequence length="218" mass="22199">MRVVIAGGHGKIALQLARILTRRGDQVHALIRDPGQAADIAATGGVPVIFDIERDTPDDLAAAVAGSEAVVFAAGAGPGSGAARKYAVDLDGSVRLAVAAEQSGARRFVQISSMGAGQSPAAGTDEVWAAYIDAKTRAEQDLTARALDWTILRPGALTDAEGNGQITLGPPPVPRAAVPRADVAATIAAILVADNTIRRTLEMVSGPDPIDAAVAAIE</sequence>